<name>A0A0A9C0M4_ARUDO</name>
<protein>
    <submittedName>
        <fullName evidence="1">Uncharacterized protein</fullName>
    </submittedName>
</protein>
<dbReference type="EMBL" id="GBRH01229892">
    <property type="protein sequence ID" value="JAD68003.1"/>
    <property type="molecule type" value="Transcribed_RNA"/>
</dbReference>
<evidence type="ECO:0000313" key="1">
    <source>
        <dbReference type="EMBL" id="JAD68003.1"/>
    </source>
</evidence>
<proteinExistence type="predicted"/>
<dbReference type="AlphaFoldDB" id="A0A0A9C0M4"/>
<reference evidence="1" key="1">
    <citation type="submission" date="2014-09" db="EMBL/GenBank/DDBJ databases">
        <authorList>
            <person name="Magalhaes I.L.F."/>
            <person name="Oliveira U."/>
            <person name="Santos F.R."/>
            <person name="Vidigal T.H.D.A."/>
            <person name="Brescovit A.D."/>
            <person name="Santos A.J."/>
        </authorList>
    </citation>
    <scope>NUCLEOTIDE SEQUENCE</scope>
    <source>
        <tissue evidence="1">Shoot tissue taken approximately 20 cm above the soil surface</tissue>
    </source>
</reference>
<reference evidence="1" key="2">
    <citation type="journal article" date="2015" name="Data Brief">
        <title>Shoot transcriptome of the giant reed, Arundo donax.</title>
        <authorList>
            <person name="Barrero R.A."/>
            <person name="Guerrero F.D."/>
            <person name="Moolhuijzen P."/>
            <person name="Goolsby J.A."/>
            <person name="Tidwell J."/>
            <person name="Bellgard S.E."/>
            <person name="Bellgard M.I."/>
        </authorList>
    </citation>
    <scope>NUCLEOTIDE SEQUENCE</scope>
    <source>
        <tissue evidence="1">Shoot tissue taken approximately 20 cm above the soil surface</tissue>
    </source>
</reference>
<organism evidence="1">
    <name type="scientific">Arundo donax</name>
    <name type="common">Giant reed</name>
    <name type="synonym">Donax arundinaceus</name>
    <dbReference type="NCBI Taxonomy" id="35708"/>
    <lineage>
        <taxon>Eukaryota</taxon>
        <taxon>Viridiplantae</taxon>
        <taxon>Streptophyta</taxon>
        <taxon>Embryophyta</taxon>
        <taxon>Tracheophyta</taxon>
        <taxon>Spermatophyta</taxon>
        <taxon>Magnoliopsida</taxon>
        <taxon>Liliopsida</taxon>
        <taxon>Poales</taxon>
        <taxon>Poaceae</taxon>
        <taxon>PACMAD clade</taxon>
        <taxon>Arundinoideae</taxon>
        <taxon>Arundineae</taxon>
        <taxon>Arundo</taxon>
    </lineage>
</organism>
<sequence length="44" mass="4216">MLSSPLAIAASTGNSTPAASAFAPAVVSSLPASSAQTRRGARVS</sequence>
<accession>A0A0A9C0M4</accession>